<dbReference type="PANTHER" id="PTHR39329:SF1">
    <property type="entry name" value="ETHANOLAMINE AMMONIA-LYASE LARGE SUBUNIT"/>
    <property type="match status" value="1"/>
</dbReference>
<dbReference type="EMBL" id="CP043494">
    <property type="protein sequence ID" value="WNG49538.1"/>
    <property type="molecule type" value="Genomic_DNA"/>
</dbReference>
<dbReference type="NCBIfam" id="NF011649">
    <property type="entry name" value="PRK15067.1"/>
    <property type="match status" value="1"/>
</dbReference>
<protein>
    <submittedName>
        <fullName evidence="2">Ethanolamine ammonia-lyase</fullName>
    </submittedName>
</protein>
<keyword evidence="3" id="KW-1185">Reference proteome</keyword>
<dbReference type="Gene3D" id="3.20.20.70">
    <property type="entry name" value="Aldolase class I"/>
    <property type="match status" value="1"/>
</dbReference>
<evidence type="ECO:0000313" key="3">
    <source>
        <dbReference type="Proteomes" id="UP001611383"/>
    </source>
</evidence>
<gene>
    <name evidence="2" type="ORF">F0U60_39520</name>
</gene>
<reference evidence="2 3" key="1">
    <citation type="submission" date="2019-08" db="EMBL/GenBank/DDBJ databases">
        <title>Archangium and Cystobacter genomes.</title>
        <authorList>
            <person name="Chen I.-C.K."/>
            <person name="Wielgoss S."/>
        </authorList>
    </citation>
    <scope>NUCLEOTIDE SEQUENCE [LARGE SCALE GENOMIC DNA]</scope>
    <source>
        <strain evidence="2 3">Cbm 6</strain>
    </source>
</reference>
<dbReference type="PANTHER" id="PTHR39329">
    <property type="entry name" value="ETHANOLAMINE AMMONIA-LYASE HEAVY CHAIN"/>
    <property type="match status" value="1"/>
</dbReference>
<evidence type="ECO:0000256" key="1">
    <source>
        <dbReference type="SAM" id="MobiDB-lite"/>
    </source>
</evidence>
<dbReference type="Gene3D" id="3.40.50.11240">
    <property type="entry name" value="Ethanolamine ammonia-lyase light chain (EutC)"/>
    <property type="match status" value="1"/>
</dbReference>
<dbReference type="RefSeq" id="WP_395807546.1">
    <property type="nucleotide sequence ID" value="NZ_CP043494.1"/>
</dbReference>
<dbReference type="Proteomes" id="UP001611383">
    <property type="component" value="Chromosome"/>
</dbReference>
<dbReference type="InterPro" id="IPR013785">
    <property type="entry name" value="Aldolase_TIM"/>
</dbReference>
<sequence length="775" mass="84697">MAESLTQPREEQHPEQLPVSLPSDAGHEAARSHESAPARVSIPDILPDEDVFAYVRRVRGGFEPRLYQQVVGAANELKEGDVAIGVAAADEVSRRNARELLARTRLGDLDAYPLIEERLYSYMQGAIEPSAQARTASWTLGELKAFLLSASEEDIHELIDGLSSDAIGCVVKLMSNEELAAVGRKVFNPLPGGKVGAKGYLGARIQPNSPTDHPDDIRWQVFNGWSFAVGDVVLGTNPVSSAPESVAAVESALHEILVTFGLQDVMPHCVLAHVDVQAVVEAMQPGTTGVWFQSLGSTEAANRTFDVTLEKMEAHTAARTGRWGMYFETGQGADATNGHAAGVDMVVHESRKYGFSRALKQRVGAAQARAGVAEPAPWVIVNDVAGFIGPEVFRTREQLVRCCLEDIVMGKLHGLTIGLDVCSTLHMDVSLDDLGWCLEQLMPANPGYLMALPTRNDPMLSYLTTAFQDHVRLRQKFGYKVDDRMWAFFQRLGVIDAEGRPTEHFGDPAWVYLQYRRHKGDMRPDADVLAEAARQMAEVHARGVPLAVGHGAQPWDMEPTLEREIRQLYNDAKAGLWTDLSPEFIAAIPDAVRLRTRASTRRDYILRPPAGEQLEPSSERVLEALRARHAGRYDVQFVISDGLDARSLMDEGHLQPFLTTLRARLEAAGHRVAPEHLVLTLGRVRAGYRAGEILFGDPSLEGPRALIHVVGERPGSGHHSFSAYVTAPQARVWASPGAVDHNITRVVAGISDTSLRPEAAAMEVARILGELTSAS</sequence>
<dbReference type="Pfam" id="PF06751">
    <property type="entry name" value="EutB"/>
    <property type="match status" value="1"/>
</dbReference>
<name>A0ABY9X2D4_9BACT</name>
<evidence type="ECO:0000313" key="2">
    <source>
        <dbReference type="EMBL" id="WNG49538.1"/>
    </source>
</evidence>
<feature type="region of interest" description="Disordered" evidence="1">
    <location>
        <begin position="1"/>
        <end position="38"/>
    </location>
</feature>
<proteinExistence type="predicted"/>
<feature type="compositionally biased region" description="Basic and acidic residues" evidence="1">
    <location>
        <begin position="25"/>
        <end position="36"/>
    </location>
</feature>
<organism evidence="2 3">
    <name type="scientific">Archangium minus</name>
    <dbReference type="NCBI Taxonomy" id="83450"/>
    <lineage>
        <taxon>Bacteria</taxon>
        <taxon>Pseudomonadati</taxon>
        <taxon>Myxococcota</taxon>
        <taxon>Myxococcia</taxon>
        <taxon>Myxococcales</taxon>
        <taxon>Cystobacterineae</taxon>
        <taxon>Archangiaceae</taxon>
        <taxon>Archangium</taxon>
    </lineage>
</organism>
<dbReference type="InterPro" id="IPR044939">
    <property type="entry name" value="EutB_dom_2_sf"/>
</dbReference>
<dbReference type="Gene3D" id="1.10.220.70">
    <property type="entry name" value="lyase"/>
    <property type="match status" value="1"/>
</dbReference>
<dbReference type="InterPro" id="IPR010628">
    <property type="entry name" value="EutB"/>
</dbReference>
<dbReference type="InterPro" id="IPR009246">
    <property type="entry name" value="EutC"/>
</dbReference>
<dbReference type="InterPro" id="IPR042251">
    <property type="entry name" value="EutC_C"/>
</dbReference>
<dbReference type="Pfam" id="PF05985">
    <property type="entry name" value="EutC"/>
    <property type="match status" value="1"/>
</dbReference>
<accession>A0ABY9X2D4</accession>